<accession>A0AAD7QE22</accession>
<evidence type="ECO:0000313" key="2">
    <source>
        <dbReference type="Proteomes" id="UP001163823"/>
    </source>
</evidence>
<dbReference type="GO" id="GO:0016787">
    <property type="term" value="F:hydrolase activity"/>
    <property type="evidence" value="ECO:0007669"/>
    <property type="project" value="UniProtKB-KW"/>
</dbReference>
<dbReference type="EMBL" id="JARAOO010000002">
    <property type="protein sequence ID" value="KAJ7979186.1"/>
    <property type="molecule type" value="Genomic_DNA"/>
</dbReference>
<keyword evidence="2" id="KW-1185">Reference proteome</keyword>
<organism evidence="1 2">
    <name type="scientific">Quillaja saponaria</name>
    <name type="common">Soap bark tree</name>
    <dbReference type="NCBI Taxonomy" id="32244"/>
    <lineage>
        <taxon>Eukaryota</taxon>
        <taxon>Viridiplantae</taxon>
        <taxon>Streptophyta</taxon>
        <taxon>Embryophyta</taxon>
        <taxon>Tracheophyta</taxon>
        <taxon>Spermatophyta</taxon>
        <taxon>Magnoliopsida</taxon>
        <taxon>eudicotyledons</taxon>
        <taxon>Gunneridae</taxon>
        <taxon>Pentapetalae</taxon>
        <taxon>rosids</taxon>
        <taxon>fabids</taxon>
        <taxon>Fabales</taxon>
        <taxon>Quillajaceae</taxon>
        <taxon>Quillaja</taxon>
    </lineage>
</organism>
<comment type="caution">
    <text evidence="1">The sequence shown here is derived from an EMBL/GenBank/DDBJ whole genome shotgun (WGS) entry which is preliminary data.</text>
</comment>
<reference evidence="1" key="1">
    <citation type="journal article" date="2023" name="Science">
        <title>Elucidation of the pathway for biosynthesis of saponin adjuvants from the soapbark tree.</title>
        <authorList>
            <person name="Reed J."/>
            <person name="Orme A."/>
            <person name="El-Demerdash A."/>
            <person name="Owen C."/>
            <person name="Martin L.B.B."/>
            <person name="Misra R.C."/>
            <person name="Kikuchi S."/>
            <person name="Rejzek M."/>
            <person name="Martin A.C."/>
            <person name="Harkess A."/>
            <person name="Leebens-Mack J."/>
            <person name="Louveau T."/>
            <person name="Stephenson M.J."/>
            <person name="Osbourn A."/>
        </authorList>
    </citation>
    <scope>NUCLEOTIDE SEQUENCE</scope>
    <source>
        <strain evidence="1">S10</strain>
    </source>
</reference>
<dbReference type="KEGG" id="qsa:O6P43_002611"/>
<proteinExistence type="predicted"/>
<sequence length="137" mass="15585">MVNVSTTNIEQKFAALETRMKTIELRFTTIDASLSELKGNSDVKFQALMEAVIALHENTTESSHQSPPMVPHLVQPPPALEQIPPIVPPASPRIAYAREYHLIKRAAQVQFPNFGGDNLRNWLFKWQEFFELDQTPE</sequence>
<gene>
    <name evidence="1" type="ORF">O6P43_002611</name>
</gene>
<protein>
    <submittedName>
        <fullName evidence="1">Nudix hydrolase 3</fullName>
    </submittedName>
</protein>
<dbReference type="AlphaFoldDB" id="A0AAD7QE22"/>
<evidence type="ECO:0000313" key="1">
    <source>
        <dbReference type="EMBL" id="KAJ7979186.1"/>
    </source>
</evidence>
<dbReference type="Proteomes" id="UP001163823">
    <property type="component" value="Chromosome 2"/>
</dbReference>
<keyword evidence="1" id="KW-0378">Hydrolase</keyword>
<name>A0AAD7QE22_QUISA</name>